<evidence type="ECO:0000313" key="3">
    <source>
        <dbReference type="Proteomes" id="UP000494111"/>
    </source>
</evidence>
<dbReference type="Pfam" id="PF11745">
    <property type="entry name" value="DUF3304"/>
    <property type="match status" value="1"/>
</dbReference>
<feature type="chain" id="PRO_5028907033" description="DUF3304 domain-containing protein" evidence="1">
    <location>
        <begin position="25"/>
        <end position="169"/>
    </location>
</feature>
<evidence type="ECO:0008006" key="4">
    <source>
        <dbReference type="Google" id="ProtNLM"/>
    </source>
</evidence>
<dbReference type="EMBL" id="CADIJO010000050">
    <property type="protein sequence ID" value="CAB3743875.1"/>
    <property type="molecule type" value="Genomic_DNA"/>
</dbReference>
<gene>
    <name evidence="2" type="ORF">LMG3458_06191</name>
</gene>
<name>A0A6S7C8W2_9BURK</name>
<protein>
    <recommendedName>
        <fullName evidence="4">DUF3304 domain-containing protein</fullName>
    </recommendedName>
</protein>
<organism evidence="2 3">
    <name type="scientific">Achromobacter deleyi</name>
    <dbReference type="NCBI Taxonomy" id="1353891"/>
    <lineage>
        <taxon>Bacteria</taxon>
        <taxon>Pseudomonadati</taxon>
        <taxon>Pseudomonadota</taxon>
        <taxon>Betaproteobacteria</taxon>
        <taxon>Burkholderiales</taxon>
        <taxon>Alcaligenaceae</taxon>
        <taxon>Achromobacter</taxon>
    </lineage>
</organism>
<dbReference type="Proteomes" id="UP000494111">
    <property type="component" value="Unassembled WGS sequence"/>
</dbReference>
<evidence type="ECO:0000256" key="1">
    <source>
        <dbReference type="SAM" id="SignalP"/>
    </source>
</evidence>
<dbReference type="RefSeq" id="WP_175193069.1">
    <property type="nucleotide sequence ID" value="NZ_CADIJO010000050.1"/>
</dbReference>
<dbReference type="AlphaFoldDB" id="A0A6S7C8W2"/>
<feature type="signal peptide" evidence="1">
    <location>
        <begin position="1"/>
        <end position="24"/>
    </location>
</feature>
<reference evidence="2 3" key="1">
    <citation type="submission" date="2020-04" db="EMBL/GenBank/DDBJ databases">
        <authorList>
            <person name="De Canck E."/>
        </authorList>
    </citation>
    <scope>NUCLEOTIDE SEQUENCE [LARGE SCALE GENOMIC DNA]</scope>
    <source>
        <strain evidence="2 3">LMG 3458</strain>
    </source>
</reference>
<evidence type="ECO:0000313" key="2">
    <source>
        <dbReference type="EMBL" id="CAB3743875.1"/>
    </source>
</evidence>
<dbReference type="InterPro" id="IPR021733">
    <property type="entry name" value="DUF3304"/>
</dbReference>
<proteinExistence type="predicted"/>
<sequence>MSAHPAAAMLVLAVLAFVSPFAAAQSAPVPETLDVRLGIINYLDEGLDPVFINQGWAGNARLRSYSSGTCCVSIPTKWKPGMTMRVQWRSDSMFKRGEKEMMTRDAPVLPYQPFHDGYVWAVFLPGGEVRLQPSDYGPGGPGFLQGLPQPGEATEAELKQFIEKTQPKP</sequence>
<keyword evidence="1" id="KW-0732">Signal</keyword>
<accession>A0A6S7C8W2</accession>